<feature type="transmembrane region" description="Helical" evidence="9">
    <location>
        <begin position="959"/>
        <end position="980"/>
    </location>
</feature>
<dbReference type="SUPFAM" id="SSF90123">
    <property type="entry name" value="ABC transporter transmembrane region"/>
    <property type="match status" value="2"/>
</dbReference>
<dbReference type="FunFam" id="1.20.1560.10:FF:000006">
    <property type="entry name" value="ATP-binding cassette, sub-family C (CFTR/MRP), member 9"/>
    <property type="match status" value="1"/>
</dbReference>
<dbReference type="FunFam" id="1.20.1560.10:FF:000010">
    <property type="entry name" value="Multidrug resistance-associated ABC transporter"/>
    <property type="match status" value="1"/>
</dbReference>
<evidence type="ECO:0000256" key="2">
    <source>
        <dbReference type="ARBA" id="ARBA00022448"/>
    </source>
</evidence>
<dbReference type="PROSITE" id="PS00211">
    <property type="entry name" value="ABC_TRANSPORTER_1"/>
    <property type="match status" value="2"/>
</dbReference>
<dbReference type="SMART" id="SM00382">
    <property type="entry name" value="AAA"/>
    <property type="match status" value="2"/>
</dbReference>
<dbReference type="Proteomes" id="UP000193719">
    <property type="component" value="Unassembled WGS sequence"/>
</dbReference>
<dbReference type="InterPro" id="IPR017871">
    <property type="entry name" value="ABC_transporter-like_CS"/>
</dbReference>
<evidence type="ECO:0000313" key="13">
    <source>
        <dbReference type="Proteomes" id="UP000193719"/>
    </source>
</evidence>
<dbReference type="GO" id="GO:0016887">
    <property type="term" value="F:ATP hydrolysis activity"/>
    <property type="evidence" value="ECO:0007669"/>
    <property type="project" value="InterPro"/>
</dbReference>
<dbReference type="PANTHER" id="PTHR24223">
    <property type="entry name" value="ATP-BINDING CASSETTE SUB-FAMILY C"/>
    <property type="match status" value="1"/>
</dbReference>
<keyword evidence="4" id="KW-0547">Nucleotide-binding</keyword>
<dbReference type="CDD" id="cd03244">
    <property type="entry name" value="ABCC_MRP_domain2"/>
    <property type="match status" value="1"/>
</dbReference>
<evidence type="ECO:0000256" key="4">
    <source>
        <dbReference type="ARBA" id="ARBA00022741"/>
    </source>
</evidence>
<protein>
    <recommendedName>
        <fullName evidence="14">P-loop containing nucleoside triphosphate hydrolase protein</fullName>
    </recommendedName>
</protein>
<dbReference type="FunFam" id="3.40.50.300:FF:000997">
    <property type="entry name" value="Multidrug resistance-associated protein 1"/>
    <property type="match status" value="1"/>
</dbReference>
<dbReference type="Pfam" id="PF00664">
    <property type="entry name" value="ABC_membrane"/>
    <property type="match status" value="2"/>
</dbReference>
<evidence type="ECO:0000256" key="5">
    <source>
        <dbReference type="ARBA" id="ARBA00022840"/>
    </source>
</evidence>
<dbReference type="PROSITE" id="PS50893">
    <property type="entry name" value="ABC_TRANSPORTER_2"/>
    <property type="match status" value="2"/>
</dbReference>
<feature type="compositionally biased region" description="Basic residues" evidence="8">
    <location>
        <begin position="457"/>
        <end position="470"/>
    </location>
</feature>
<feature type="transmembrane region" description="Helical" evidence="9">
    <location>
        <begin position="825"/>
        <end position="847"/>
    </location>
</feature>
<dbReference type="OrthoDB" id="6500128at2759"/>
<keyword evidence="2" id="KW-0813">Transport</keyword>
<feature type="domain" description="ABC transporter" evidence="10">
    <location>
        <begin position="526"/>
        <end position="749"/>
    </location>
</feature>
<dbReference type="CDD" id="cd03250">
    <property type="entry name" value="ABCC_MRP_domain1"/>
    <property type="match status" value="1"/>
</dbReference>
<evidence type="ECO:0000259" key="10">
    <source>
        <dbReference type="PROSITE" id="PS50893"/>
    </source>
</evidence>
<evidence type="ECO:0000259" key="11">
    <source>
        <dbReference type="PROSITE" id="PS50929"/>
    </source>
</evidence>
<keyword evidence="13" id="KW-1185">Reference proteome</keyword>
<dbReference type="CDD" id="cd18606">
    <property type="entry name" value="ABC_6TM_YOR1_D2_like"/>
    <property type="match status" value="1"/>
</dbReference>
<feature type="transmembrane region" description="Helical" evidence="9">
    <location>
        <begin position="867"/>
        <end position="887"/>
    </location>
</feature>
<keyword evidence="6 9" id="KW-1133">Transmembrane helix</keyword>
<gene>
    <name evidence="12" type="ORF">BCR36DRAFT_580845</name>
</gene>
<proteinExistence type="predicted"/>
<feature type="transmembrane region" description="Helical" evidence="9">
    <location>
        <begin position="259"/>
        <end position="278"/>
    </location>
</feature>
<dbReference type="InterPro" id="IPR011527">
    <property type="entry name" value="ABC1_TM_dom"/>
</dbReference>
<comment type="caution">
    <text evidence="12">The sequence shown here is derived from an EMBL/GenBank/DDBJ whole genome shotgun (WGS) entry which is preliminary data.</text>
</comment>
<dbReference type="InterPro" id="IPR003439">
    <property type="entry name" value="ABC_transporter-like_ATP-bd"/>
</dbReference>
<dbReference type="SUPFAM" id="SSF52540">
    <property type="entry name" value="P-loop containing nucleoside triphosphate hydrolases"/>
    <property type="match status" value="2"/>
</dbReference>
<evidence type="ECO:0000313" key="12">
    <source>
        <dbReference type="EMBL" id="ORX56536.1"/>
    </source>
</evidence>
<dbReference type="InterPro" id="IPR027417">
    <property type="entry name" value="P-loop_NTPase"/>
</dbReference>
<sequence>MIFRRKKNIIPVPEQPSESPYTEASFFSKITYSWENKIFKVGYNRPLQPNDIYLLPYQFKEENNEKRFYHYWNEQNNSQVSKSIFKCLWKIYGNNFIIAGILKLISDISNLIAPVFLELLLEFLENSQNESSITQLPIEDTSVISPESWQEKLKPYMGWIYISLIFICQLIYTFCGNYFSNMVLEIGLSVYATINGILYNKTFRLTNKEMQSIGGGKIVNIMSTDSYRIWQLSAYGHYIWSSPLQLFIIQALLVRSLGIWSFIGLSIFLIIIPIQLFVMKILISLRKKTASLTDERVKKTQEILGNIRIIKYFGWEKIFQNIIYKLREKELKLTKSSIITNSVTTAAFNIIPFFASALTFVAYSANGNVLTAAKVFSCHALFNKLCSPLSSLSTTFNQFTNGIIGLRRVSYIMNGKEFDNLTEINPMADYGVSIKNGNFNWEVVRPEDILEKSNREKKLRHMNSKLKKKPQPQEEEKQNELKIEMKRRHRYSQIECICKDNIDVVTDSHNINGAIATDDMLDQSKNNDATVFKNILKSLNSFCLRDINLNIKKGSLTAIVGGVGSGKSSLINAIIGEMKRESGRVIIGGSYSYCSQKAWIRNASIRDNIILGKSFDKDRYDIAVKSCALRRDFRILSNGDMTELVEGGANLSGGQKQRINLARAVYDNSDVIFMDDPLSAVDAHVSRFLFDKCINGALANKTRVLVTHQLHLLPKVDYVIVMKNGCIEEQGEYKDLLIKNGELARLLRVSGDNENEDYEESLDISANSNSNITKNDFDSDESIVNSMNANANDNKKPVQGIIIQEERSTGSISIKVYNNYIKAGGGYIICIFILLLVGLTQVIKIGSDTWLVYWTEDTLNMEINDYILIYLFWNIGQTIVIFIYYVVMANVGIRASKRVHNNAIDRIMKAPVFFFDSNPLGRIINRFSMDQDSLDNNLFLTLQIFLTSLGSTISTLALMLYASPILGVAVVPLLILYYHIQQMYRHTARELKRLDALRRSPIYDHLSETIDGLPTIRSYHEQEHLIKHNQYLINENNRPIHLQITAERWMEVRLELIGSFLVLLNGCAGMLLKDTLSISLLGLSLSYALQLTSNLNTTVRNLCNTEIYMNSAERLLHYAEEVETEKQDGKEAPLGWPTQGKVEIRNLTMSYAPYLPPTIRNISLDINSCEKVGIVGRTGAGKSSIIMNLFRMVEPELGSSITIDDISILDMKLSNLRKNISIIPQEPVLFSGTIRFNMDPLNEHTDSEIWDALENSGVKELVMNMENKLEAEVLCHGENFSVGQKQLFCLARAMIRNSHIIIMDEATASCDIETDSIIQKALRNNFNESTIITIAHRLNTIIDYDKILVLDKGELIEYDSPKNLLFENGSNKELIPIHNTEFSKLVDETGLCNAELLRQMALSKKF</sequence>
<evidence type="ECO:0000256" key="3">
    <source>
        <dbReference type="ARBA" id="ARBA00022692"/>
    </source>
</evidence>
<dbReference type="EMBL" id="MCFH01000007">
    <property type="protein sequence ID" value="ORX56536.1"/>
    <property type="molecule type" value="Genomic_DNA"/>
</dbReference>
<evidence type="ECO:0008006" key="14">
    <source>
        <dbReference type="Google" id="ProtNLM"/>
    </source>
</evidence>
<dbReference type="GO" id="GO:0005524">
    <property type="term" value="F:ATP binding"/>
    <property type="evidence" value="ECO:0007669"/>
    <property type="project" value="UniProtKB-KW"/>
</dbReference>
<dbReference type="GO" id="GO:0140359">
    <property type="term" value="F:ABC-type transporter activity"/>
    <property type="evidence" value="ECO:0007669"/>
    <property type="project" value="InterPro"/>
</dbReference>
<evidence type="ECO:0000256" key="7">
    <source>
        <dbReference type="ARBA" id="ARBA00023136"/>
    </source>
</evidence>
<evidence type="ECO:0000256" key="1">
    <source>
        <dbReference type="ARBA" id="ARBA00004141"/>
    </source>
</evidence>
<dbReference type="Gene3D" id="3.40.50.300">
    <property type="entry name" value="P-loop containing nucleotide triphosphate hydrolases"/>
    <property type="match status" value="2"/>
</dbReference>
<accession>A0A1Y1VJF6</accession>
<organism evidence="12 13">
    <name type="scientific">Piromyces finnis</name>
    <dbReference type="NCBI Taxonomy" id="1754191"/>
    <lineage>
        <taxon>Eukaryota</taxon>
        <taxon>Fungi</taxon>
        <taxon>Fungi incertae sedis</taxon>
        <taxon>Chytridiomycota</taxon>
        <taxon>Chytridiomycota incertae sedis</taxon>
        <taxon>Neocallimastigomycetes</taxon>
        <taxon>Neocallimastigales</taxon>
        <taxon>Neocallimastigaceae</taxon>
        <taxon>Piromyces</taxon>
    </lineage>
</organism>
<dbReference type="FunFam" id="3.40.50.300:FF:000163">
    <property type="entry name" value="Multidrug resistance-associated protein member 4"/>
    <property type="match status" value="1"/>
</dbReference>
<feature type="domain" description="ABC transmembrane type-1" evidence="11">
    <location>
        <begin position="97"/>
        <end position="401"/>
    </location>
</feature>
<dbReference type="InterPro" id="IPR003593">
    <property type="entry name" value="AAA+_ATPase"/>
</dbReference>
<dbReference type="PROSITE" id="PS50929">
    <property type="entry name" value="ABC_TM1F"/>
    <property type="match status" value="2"/>
</dbReference>
<evidence type="ECO:0000256" key="8">
    <source>
        <dbReference type="SAM" id="MobiDB-lite"/>
    </source>
</evidence>
<reference evidence="12 13" key="1">
    <citation type="submission" date="2016-08" db="EMBL/GenBank/DDBJ databases">
        <title>Genomes of anaerobic fungi encode conserved fungal cellulosomes for biomass hydrolysis.</title>
        <authorList>
            <consortium name="DOE Joint Genome Institute"/>
            <person name="Haitjema C.H."/>
            <person name="Gilmore S.P."/>
            <person name="Henske J.K."/>
            <person name="Solomon K.V."/>
            <person name="De Groot R."/>
            <person name="Kuo A."/>
            <person name="Mondo S.J."/>
            <person name="Salamov A.A."/>
            <person name="Labutti K."/>
            <person name="Zhao Z."/>
            <person name="Chiniquy J."/>
            <person name="Barry K."/>
            <person name="Brewer H.M."/>
            <person name="Purvine S.O."/>
            <person name="Wright A.T."/>
            <person name="Boxma B."/>
            <person name="Van Alen T."/>
            <person name="Hackstein J.H."/>
            <person name="Baker S.E."/>
            <person name="Grigoriev I.V."/>
            <person name="O'Malley M.A."/>
        </authorList>
    </citation>
    <scope>NUCLEOTIDE SEQUENCE [LARGE SCALE GENOMIC DNA]</scope>
    <source>
        <strain evidence="13">finn</strain>
    </source>
</reference>
<feature type="domain" description="ABC transmembrane type-1" evidence="11">
    <location>
        <begin position="831"/>
        <end position="1102"/>
    </location>
</feature>
<feature type="region of interest" description="Disordered" evidence="8">
    <location>
        <begin position="454"/>
        <end position="479"/>
    </location>
</feature>
<keyword evidence="3 9" id="KW-0812">Transmembrane</keyword>
<dbReference type="GO" id="GO:0016020">
    <property type="term" value="C:membrane"/>
    <property type="evidence" value="ECO:0007669"/>
    <property type="project" value="UniProtKB-SubCell"/>
</dbReference>
<reference evidence="12 13" key="2">
    <citation type="submission" date="2016-08" db="EMBL/GenBank/DDBJ databases">
        <title>Pervasive Adenine N6-methylation of Active Genes in Fungi.</title>
        <authorList>
            <consortium name="DOE Joint Genome Institute"/>
            <person name="Mondo S.J."/>
            <person name="Dannebaum R.O."/>
            <person name="Kuo R.C."/>
            <person name="Labutti K."/>
            <person name="Haridas S."/>
            <person name="Kuo A."/>
            <person name="Salamov A."/>
            <person name="Ahrendt S.R."/>
            <person name="Lipzen A."/>
            <person name="Sullivan W."/>
            <person name="Andreopoulos W.B."/>
            <person name="Clum A."/>
            <person name="Lindquist E."/>
            <person name="Daum C."/>
            <person name="Ramamoorthy G.K."/>
            <person name="Gryganskyi A."/>
            <person name="Culley D."/>
            <person name="Magnuson J.K."/>
            <person name="James T.Y."/>
            <person name="O'Malley M.A."/>
            <person name="Stajich J.E."/>
            <person name="Spatafora J.W."/>
            <person name="Visel A."/>
            <person name="Grigoriev I.V."/>
        </authorList>
    </citation>
    <scope>NUCLEOTIDE SEQUENCE [LARGE SCALE GENOMIC DNA]</scope>
    <source>
        <strain evidence="13">finn</strain>
    </source>
</reference>
<feature type="domain" description="ABC transporter" evidence="10">
    <location>
        <begin position="1142"/>
        <end position="1377"/>
    </location>
</feature>
<keyword evidence="7 9" id="KW-0472">Membrane</keyword>
<evidence type="ECO:0000256" key="9">
    <source>
        <dbReference type="SAM" id="Phobius"/>
    </source>
</evidence>
<dbReference type="CDD" id="cd18597">
    <property type="entry name" value="ABC_6TM_YOR1_D1_like"/>
    <property type="match status" value="1"/>
</dbReference>
<comment type="subcellular location">
    <subcellularLocation>
        <location evidence="1">Membrane</location>
        <topology evidence="1">Multi-pass membrane protein</topology>
    </subcellularLocation>
</comment>
<dbReference type="InterPro" id="IPR050173">
    <property type="entry name" value="ABC_transporter_C-like"/>
</dbReference>
<name>A0A1Y1VJF6_9FUNG</name>
<dbReference type="Pfam" id="PF00005">
    <property type="entry name" value="ABC_tran"/>
    <property type="match status" value="2"/>
</dbReference>
<dbReference type="Gene3D" id="1.20.1560.10">
    <property type="entry name" value="ABC transporter type 1, transmembrane domain"/>
    <property type="match status" value="2"/>
</dbReference>
<dbReference type="InterPro" id="IPR036640">
    <property type="entry name" value="ABC1_TM_sf"/>
</dbReference>
<dbReference type="STRING" id="1754191.A0A1Y1VJF6"/>
<evidence type="ECO:0000256" key="6">
    <source>
        <dbReference type="ARBA" id="ARBA00022989"/>
    </source>
</evidence>
<keyword evidence="5" id="KW-0067">ATP-binding</keyword>
<feature type="transmembrane region" description="Helical" evidence="9">
    <location>
        <begin position="156"/>
        <end position="172"/>
    </location>
</feature>